<reference evidence="1 2" key="1">
    <citation type="submission" date="2024-06" db="EMBL/GenBank/DDBJ databases">
        <authorList>
            <person name="Li F."/>
        </authorList>
    </citation>
    <scope>NUCLEOTIDE SEQUENCE [LARGE SCALE GENOMIC DNA]</scope>
    <source>
        <strain evidence="1 2">GXAS 311</strain>
    </source>
</reference>
<proteinExistence type="predicted"/>
<dbReference type="PANTHER" id="PTHR42194:SF1">
    <property type="entry name" value="UPF0276 PROTEIN HI_1600"/>
    <property type="match status" value="1"/>
</dbReference>
<evidence type="ECO:0000313" key="2">
    <source>
        <dbReference type="Proteomes" id="UP001548189"/>
    </source>
</evidence>
<sequence length="312" mass="35087">MNCRINASHLSESKPVRLTMKNLGFGVGLRTPHFPYLMSHDDLLVDWFEIISENFMSNYGYARHVLQRITKQYPVVMHGVSMNIGSHETLNWSYLEQLKALADFVKPEWISDHLCWTGVAGVNSHDLLPLPLTESVLEHVACRVNSVQDFLKRPLILENPSTYIEFQQSELTEWEFLSALVEKTQCGLLLDVNNVYVSAHNHGFCAVEYINNLPHRHIVQLHIAGPTDVGDCLVDTHDHPVPNEVWALYSLAQQLTGGVATLLEWDANIPDYVDLVTELNKAKAVLSGETPEPVEIMVDDAISKVVSTPIVI</sequence>
<keyword evidence="2" id="KW-1185">Reference proteome</keyword>
<dbReference type="SUPFAM" id="SSF51658">
    <property type="entry name" value="Xylose isomerase-like"/>
    <property type="match status" value="1"/>
</dbReference>
<dbReference type="Pfam" id="PF05114">
    <property type="entry name" value="MbnB_TglH_ChrH"/>
    <property type="match status" value="1"/>
</dbReference>
<dbReference type="Gene3D" id="3.20.20.150">
    <property type="entry name" value="Divalent-metal-dependent TIM barrel enzymes"/>
    <property type="match status" value="1"/>
</dbReference>
<dbReference type="Proteomes" id="UP001548189">
    <property type="component" value="Unassembled WGS sequence"/>
</dbReference>
<dbReference type="InterPro" id="IPR036237">
    <property type="entry name" value="Xyl_isomerase-like_sf"/>
</dbReference>
<accession>A0ABV2BX56</accession>
<dbReference type="RefSeq" id="WP_353897060.1">
    <property type="nucleotide sequence ID" value="NZ_JBEVCJ010000022.1"/>
</dbReference>
<organism evidence="1 2">
    <name type="scientific">Aliikangiella maris</name>
    <dbReference type="NCBI Taxonomy" id="3162458"/>
    <lineage>
        <taxon>Bacteria</taxon>
        <taxon>Pseudomonadati</taxon>
        <taxon>Pseudomonadota</taxon>
        <taxon>Gammaproteobacteria</taxon>
        <taxon>Oceanospirillales</taxon>
        <taxon>Pleioneaceae</taxon>
        <taxon>Aliikangiella</taxon>
    </lineage>
</organism>
<gene>
    <name evidence="1" type="ORF">ABVT43_15140</name>
</gene>
<evidence type="ECO:0000313" key="1">
    <source>
        <dbReference type="EMBL" id="MET1256474.1"/>
    </source>
</evidence>
<dbReference type="NCBIfam" id="NF003818">
    <property type="entry name" value="PRK05409.1"/>
    <property type="match status" value="1"/>
</dbReference>
<dbReference type="EMBL" id="JBEVCJ010000022">
    <property type="protein sequence ID" value="MET1256474.1"/>
    <property type="molecule type" value="Genomic_DNA"/>
</dbReference>
<comment type="caution">
    <text evidence="1">The sequence shown here is derived from an EMBL/GenBank/DDBJ whole genome shotgun (WGS) entry which is preliminary data.</text>
</comment>
<name>A0ABV2BX56_9GAMM</name>
<dbReference type="InterPro" id="IPR007801">
    <property type="entry name" value="MbnB/TglH/ChrH"/>
</dbReference>
<dbReference type="PANTHER" id="PTHR42194">
    <property type="entry name" value="UPF0276 PROTEIN HI_1600"/>
    <property type="match status" value="1"/>
</dbReference>
<protein>
    <submittedName>
        <fullName evidence="1">DUF692 domain-containing protein</fullName>
    </submittedName>
</protein>